<dbReference type="EMBL" id="JAGGKV010000057">
    <property type="protein sequence ID" value="MBP1967905.1"/>
    <property type="molecule type" value="Genomic_DNA"/>
</dbReference>
<organism evidence="1 2">
    <name type="scientific">Paenibacillus aceris</name>
    <dbReference type="NCBI Taxonomy" id="869555"/>
    <lineage>
        <taxon>Bacteria</taxon>
        <taxon>Bacillati</taxon>
        <taxon>Bacillota</taxon>
        <taxon>Bacilli</taxon>
        <taxon>Bacillales</taxon>
        <taxon>Paenibacillaceae</taxon>
        <taxon>Paenibacillus</taxon>
    </lineage>
</organism>
<gene>
    <name evidence="1" type="ORF">J2Z65_007222</name>
</gene>
<accession>A0ABS4IAK4</accession>
<name>A0ABS4IAK4_9BACL</name>
<proteinExistence type="predicted"/>
<sequence>MELPLYDLIISRKLVYSQDFKPLDFDDE</sequence>
<reference evidence="1 2" key="1">
    <citation type="submission" date="2021-03" db="EMBL/GenBank/DDBJ databases">
        <title>Genomic Encyclopedia of Type Strains, Phase IV (KMG-IV): sequencing the most valuable type-strain genomes for metagenomic binning, comparative biology and taxonomic classification.</title>
        <authorList>
            <person name="Goeker M."/>
        </authorList>
    </citation>
    <scope>NUCLEOTIDE SEQUENCE [LARGE SCALE GENOMIC DNA]</scope>
    <source>
        <strain evidence="1 2">DSM 24950</strain>
    </source>
</reference>
<dbReference type="Proteomes" id="UP001519344">
    <property type="component" value="Unassembled WGS sequence"/>
</dbReference>
<keyword evidence="2" id="KW-1185">Reference proteome</keyword>
<comment type="caution">
    <text evidence="1">The sequence shown here is derived from an EMBL/GenBank/DDBJ whole genome shotgun (WGS) entry which is preliminary data.</text>
</comment>
<evidence type="ECO:0000313" key="2">
    <source>
        <dbReference type="Proteomes" id="UP001519344"/>
    </source>
</evidence>
<protein>
    <submittedName>
        <fullName evidence="1">Uncharacterized protein</fullName>
    </submittedName>
</protein>
<evidence type="ECO:0000313" key="1">
    <source>
        <dbReference type="EMBL" id="MBP1967905.1"/>
    </source>
</evidence>